<comment type="caution">
    <text evidence="1">The sequence shown here is derived from an EMBL/GenBank/DDBJ whole genome shotgun (WGS) entry which is preliminary data.</text>
</comment>
<name>A0A9P4TXV2_9PEZI</name>
<evidence type="ECO:0000313" key="2">
    <source>
        <dbReference type="Proteomes" id="UP000800235"/>
    </source>
</evidence>
<proteinExistence type="predicted"/>
<sequence>MCVKECQELRIQGDPKSAPERVWRGRGLKWDPFLQQHLIKISKQFTSWARNQARQVKMHGGNMNETLVEEVFLVQNFHRTDIPSNTRCRYHPTAVISIWRISTKVRFSKPRNTLMVLTEYMTRTLYKGQTWRRLSRNKHCVGPQQIFQRQSQYTTKNTQTICIRIFHMNHRYSTVILDCCRKRPK</sequence>
<dbReference type="EMBL" id="MU007037">
    <property type="protein sequence ID" value="KAF2430744.1"/>
    <property type="molecule type" value="Genomic_DNA"/>
</dbReference>
<dbReference type="AlphaFoldDB" id="A0A9P4TXV2"/>
<organism evidence="1 2">
    <name type="scientific">Tothia fuscella</name>
    <dbReference type="NCBI Taxonomy" id="1048955"/>
    <lineage>
        <taxon>Eukaryota</taxon>
        <taxon>Fungi</taxon>
        <taxon>Dikarya</taxon>
        <taxon>Ascomycota</taxon>
        <taxon>Pezizomycotina</taxon>
        <taxon>Dothideomycetes</taxon>
        <taxon>Pleosporomycetidae</taxon>
        <taxon>Venturiales</taxon>
        <taxon>Cylindrosympodiaceae</taxon>
        <taxon>Tothia</taxon>
    </lineage>
</organism>
<protein>
    <submittedName>
        <fullName evidence="1">Uncharacterized protein</fullName>
    </submittedName>
</protein>
<keyword evidence="2" id="KW-1185">Reference proteome</keyword>
<reference evidence="1" key="1">
    <citation type="journal article" date="2020" name="Stud. Mycol.">
        <title>101 Dothideomycetes genomes: a test case for predicting lifestyles and emergence of pathogens.</title>
        <authorList>
            <person name="Haridas S."/>
            <person name="Albert R."/>
            <person name="Binder M."/>
            <person name="Bloem J."/>
            <person name="Labutti K."/>
            <person name="Salamov A."/>
            <person name="Andreopoulos B."/>
            <person name="Baker S."/>
            <person name="Barry K."/>
            <person name="Bills G."/>
            <person name="Bluhm B."/>
            <person name="Cannon C."/>
            <person name="Castanera R."/>
            <person name="Culley D."/>
            <person name="Daum C."/>
            <person name="Ezra D."/>
            <person name="Gonzalez J."/>
            <person name="Henrissat B."/>
            <person name="Kuo A."/>
            <person name="Liang C."/>
            <person name="Lipzen A."/>
            <person name="Lutzoni F."/>
            <person name="Magnuson J."/>
            <person name="Mondo S."/>
            <person name="Nolan M."/>
            <person name="Ohm R."/>
            <person name="Pangilinan J."/>
            <person name="Park H.-J."/>
            <person name="Ramirez L."/>
            <person name="Alfaro M."/>
            <person name="Sun H."/>
            <person name="Tritt A."/>
            <person name="Yoshinaga Y."/>
            <person name="Zwiers L.-H."/>
            <person name="Turgeon B."/>
            <person name="Goodwin S."/>
            <person name="Spatafora J."/>
            <person name="Crous P."/>
            <person name="Grigoriev I."/>
        </authorList>
    </citation>
    <scope>NUCLEOTIDE SEQUENCE</scope>
    <source>
        <strain evidence="1">CBS 130266</strain>
    </source>
</reference>
<dbReference type="Proteomes" id="UP000800235">
    <property type="component" value="Unassembled WGS sequence"/>
</dbReference>
<accession>A0A9P4TXV2</accession>
<gene>
    <name evidence="1" type="ORF">EJ08DRAFT_219733</name>
</gene>
<evidence type="ECO:0000313" key="1">
    <source>
        <dbReference type="EMBL" id="KAF2430744.1"/>
    </source>
</evidence>